<keyword evidence="4" id="KW-0732">Signal</keyword>
<comment type="similarity">
    <text evidence="2">Belongs to the bacterial solute-binding protein 1 family.</text>
</comment>
<reference evidence="7" key="1">
    <citation type="journal article" date="2019" name="Int. J. Syst. Evol. Microbiol.">
        <title>The Global Catalogue of Microorganisms (GCM) 10K type strain sequencing project: providing services to taxonomists for standard genome sequencing and annotation.</title>
        <authorList>
            <consortium name="The Broad Institute Genomics Platform"/>
            <consortium name="The Broad Institute Genome Sequencing Center for Infectious Disease"/>
            <person name="Wu L."/>
            <person name="Ma J."/>
        </authorList>
    </citation>
    <scope>NUCLEOTIDE SEQUENCE [LARGE SCALE GENOMIC DNA]</scope>
    <source>
        <strain evidence="7">JCM 17591</strain>
    </source>
</reference>
<feature type="region of interest" description="Disordered" evidence="5">
    <location>
        <begin position="1"/>
        <end position="27"/>
    </location>
</feature>
<evidence type="ECO:0000256" key="3">
    <source>
        <dbReference type="ARBA" id="ARBA00022448"/>
    </source>
</evidence>
<evidence type="ECO:0000313" key="7">
    <source>
        <dbReference type="Proteomes" id="UP001501079"/>
    </source>
</evidence>
<name>A0ABP7ZZZ6_9MICO</name>
<evidence type="ECO:0000256" key="1">
    <source>
        <dbReference type="ARBA" id="ARBA00004196"/>
    </source>
</evidence>
<comment type="subcellular location">
    <subcellularLocation>
        <location evidence="1">Cell envelope</location>
    </subcellularLocation>
</comment>
<evidence type="ECO:0000313" key="6">
    <source>
        <dbReference type="EMBL" id="GAA4174539.1"/>
    </source>
</evidence>
<keyword evidence="7" id="KW-1185">Reference proteome</keyword>
<evidence type="ECO:0000256" key="4">
    <source>
        <dbReference type="ARBA" id="ARBA00022729"/>
    </source>
</evidence>
<accession>A0ABP7ZZZ6</accession>
<dbReference type="EMBL" id="BAABBW010000003">
    <property type="protein sequence ID" value="GAA4174539.1"/>
    <property type="molecule type" value="Genomic_DNA"/>
</dbReference>
<dbReference type="Pfam" id="PF01547">
    <property type="entry name" value="SBP_bac_1"/>
    <property type="match status" value="1"/>
</dbReference>
<gene>
    <name evidence="6" type="ORF">GCM10022287_18610</name>
</gene>
<organism evidence="6 7">
    <name type="scientific">Gryllotalpicola koreensis</name>
    <dbReference type="NCBI Taxonomy" id="993086"/>
    <lineage>
        <taxon>Bacteria</taxon>
        <taxon>Bacillati</taxon>
        <taxon>Actinomycetota</taxon>
        <taxon>Actinomycetes</taxon>
        <taxon>Micrococcales</taxon>
        <taxon>Microbacteriaceae</taxon>
        <taxon>Gryllotalpicola</taxon>
    </lineage>
</organism>
<dbReference type="Proteomes" id="UP001501079">
    <property type="component" value="Unassembled WGS sequence"/>
</dbReference>
<keyword evidence="3" id="KW-0813">Transport</keyword>
<proteinExistence type="inferred from homology"/>
<dbReference type="PANTHER" id="PTHR43649">
    <property type="entry name" value="ARABINOSE-BINDING PROTEIN-RELATED"/>
    <property type="match status" value="1"/>
</dbReference>
<dbReference type="Gene3D" id="3.40.190.10">
    <property type="entry name" value="Periplasmic binding protein-like II"/>
    <property type="match status" value="1"/>
</dbReference>
<dbReference type="PANTHER" id="PTHR43649:SF31">
    <property type="entry name" value="SN-GLYCEROL-3-PHOSPHATE-BINDING PERIPLASMIC PROTEIN UGPB"/>
    <property type="match status" value="1"/>
</dbReference>
<dbReference type="CDD" id="cd13585">
    <property type="entry name" value="PBP2_TMBP_like"/>
    <property type="match status" value="1"/>
</dbReference>
<dbReference type="InterPro" id="IPR050490">
    <property type="entry name" value="Bact_solute-bd_prot1"/>
</dbReference>
<dbReference type="SUPFAM" id="SSF53850">
    <property type="entry name" value="Periplasmic binding protein-like II"/>
    <property type="match status" value="1"/>
</dbReference>
<evidence type="ECO:0000256" key="5">
    <source>
        <dbReference type="SAM" id="MobiDB-lite"/>
    </source>
</evidence>
<protein>
    <submittedName>
        <fullName evidence="6">Sugar ABC transporter substrate-binding protein</fullName>
    </submittedName>
</protein>
<sequence>MHHPPSPSRADGLPPRKRSSMPATPQRLTHGRRALIGIVGALGAVALLSGCSQGAATSTGSSSDSSYKAVAKDTKADLTYAVWDQTQVKAIDANLEGFNKEYPNIKVTVSVTPFADYWTKLQTQASSDALPDLFWMNGPNFQLYAANGKLEPITGEVKAGAIDPKNYSSSLDELYTYNKVEYGVPKDFDTIGVWVNKALFQEAGVALPSDDWTWDDFQKTATEISQNLKSKGIYGVSAGMDGQTTYYPTIFQAGGYVVSPDGKKSGYDDPATEAGLQFWADLIKSGASPNMKQLTETPGDQWFVSGKSAMYQGGDWARSEIAAAPIAKDVQAYRLPKGKVDANVIHGVANVVAANSKNKGAAQALQVYLASKEAQQQQGDMGAVIPAYTGTQTAFAKSMPGVNLQLFLDEVSVAKPLPVSKNTAAWNTLETNLLPDAFDGTKSVSDVGKDLAEQMNAALAKEK</sequence>
<comment type="caution">
    <text evidence="6">The sequence shown here is derived from an EMBL/GenBank/DDBJ whole genome shotgun (WGS) entry which is preliminary data.</text>
</comment>
<dbReference type="InterPro" id="IPR006059">
    <property type="entry name" value="SBP"/>
</dbReference>
<evidence type="ECO:0000256" key="2">
    <source>
        <dbReference type="ARBA" id="ARBA00008520"/>
    </source>
</evidence>